<dbReference type="AlphaFoldDB" id="A0A072TN73"/>
<reference evidence="2" key="3">
    <citation type="submission" date="2015-04" db="UniProtKB">
        <authorList>
            <consortium name="EnsemblPlants"/>
        </authorList>
    </citation>
    <scope>IDENTIFICATION</scope>
    <source>
        <strain evidence="2">cv. Jemalong A17</strain>
    </source>
</reference>
<dbReference type="Proteomes" id="UP000002051">
    <property type="component" value="Chromosome 8"/>
</dbReference>
<proteinExistence type="predicted"/>
<evidence type="ECO:0000313" key="2">
    <source>
        <dbReference type="EnsemblPlants" id="KEH18929"/>
    </source>
</evidence>
<organism evidence="1 3">
    <name type="scientific">Medicago truncatula</name>
    <name type="common">Barrel medic</name>
    <name type="synonym">Medicago tribuloides</name>
    <dbReference type="NCBI Taxonomy" id="3880"/>
    <lineage>
        <taxon>Eukaryota</taxon>
        <taxon>Viridiplantae</taxon>
        <taxon>Streptophyta</taxon>
        <taxon>Embryophyta</taxon>
        <taxon>Tracheophyta</taxon>
        <taxon>Spermatophyta</taxon>
        <taxon>Magnoliopsida</taxon>
        <taxon>eudicotyledons</taxon>
        <taxon>Gunneridae</taxon>
        <taxon>Pentapetalae</taxon>
        <taxon>rosids</taxon>
        <taxon>fabids</taxon>
        <taxon>Fabales</taxon>
        <taxon>Fabaceae</taxon>
        <taxon>Papilionoideae</taxon>
        <taxon>50 kb inversion clade</taxon>
        <taxon>NPAAA clade</taxon>
        <taxon>Hologalegina</taxon>
        <taxon>IRL clade</taxon>
        <taxon>Trifolieae</taxon>
        <taxon>Medicago</taxon>
    </lineage>
</organism>
<name>A0A072TN73_MEDTR</name>
<dbReference type="HOGENOM" id="CLU_2658279_0_0_1"/>
<reference evidence="1 3" key="2">
    <citation type="journal article" date="2014" name="BMC Genomics">
        <title>An improved genome release (version Mt4.0) for the model legume Medicago truncatula.</title>
        <authorList>
            <person name="Tang H."/>
            <person name="Krishnakumar V."/>
            <person name="Bidwell S."/>
            <person name="Rosen B."/>
            <person name="Chan A."/>
            <person name="Zhou S."/>
            <person name="Gentzbittel L."/>
            <person name="Childs K.L."/>
            <person name="Yandell M."/>
            <person name="Gundlach H."/>
            <person name="Mayer K.F."/>
            <person name="Schwartz D.C."/>
            <person name="Town C.D."/>
        </authorList>
    </citation>
    <scope>GENOME REANNOTATION</scope>
    <source>
        <strain evidence="1">A17</strain>
        <strain evidence="2 3">cv. Jemalong A17</strain>
    </source>
</reference>
<evidence type="ECO:0000313" key="3">
    <source>
        <dbReference type="Proteomes" id="UP000002051"/>
    </source>
</evidence>
<sequence length="76" mass="8948">MMMFPDAYKVLFETYMLAKEAEYWRENTRQRLEVVGTEITWEGEGMVPQSKAGKTFELKEHLERYLHLSSGSELSI</sequence>
<evidence type="ECO:0000313" key="1">
    <source>
        <dbReference type="EMBL" id="KEH18929.1"/>
    </source>
</evidence>
<gene>
    <name evidence="1" type="ordered locus">MTR_8g031690</name>
</gene>
<reference evidence="1 3" key="1">
    <citation type="journal article" date="2011" name="Nature">
        <title>The Medicago genome provides insight into the evolution of rhizobial symbioses.</title>
        <authorList>
            <person name="Young N.D."/>
            <person name="Debelle F."/>
            <person name="Oldroyd G.E."/>
            <person name="Geurts R."/>
            <person name="Cannon S.B."/>
            <person name="Udvardi M.K."/>
            <person name="Benedito V.A."/>
            <person name="Mayer K.F."/>
            <person name="Gouzy J."/>
            <person name="Schoof H."/>
            <person name="Van de Peer Y."/>
            <person name="Proost S."/>
            <person name="Cook D.R."/>
            <person name="Meyers B.C."/>
            <person name="Spannagl M."/>
            <person name="Cheung F."/>
            <person name="De Mita S."/>
            <person name="Krishnakumar V."/>
            <person name="Gundlach H."/>
            <person name="Zhou S."/>
            <person name="Mudge J."/>
            <person name="Bharti A.K."/>
            <person name="Murray J.D."/>
            <person name="Naoumkina M.A."/>
            <person name="Rosen B."/>
            <person name="Silverstein K.A."/>
            <person name="Tang H."/>
            <person name="Rombauts S."/>
            <person name="Zhao P.X."/>
            <person name="Zhou P."/>
            <person name="Barbe V."/>
            <person name="Bardou P."/>
            <person name="Bechner M."/>
            <person name="Bellec A."/>
            <person name="Berger A."/>
            <person name="Berges H."/>
            <person name="Bidwell S."/>
            <person name="Bisseling T."/>
            <person name="Choisne N."/>
            <person name="Couloux A."/>
            <person name="Denny R."/>
            <person name="Deshpande S."/>
            <person name="Dai X."/>
            <person name="Doyle J.J."/>
            <person name="Dudez A.M."/>
            <person name="Farmer A.D."/>
            <person name="Fouteau S."/>
            <person name="Franken C."/>
            <person name="Gibelin C."/>
            <person name="Gish J."/>
            <person name="Goldstein S."/>
            <person name="Gonzalez A.J."/>
            <person name="Green P.J."/>
            <person name="Hallab A."/>
            <person name="Hartog M."/>
            <person name="Hua A."/>
            <person name="Humphray S.J."/>
            <person name="Jeong D.H."/>
            <person name="Jing Y."/>
            <person name="Jocker A."/>
            <person name="Kenton S.M."/>
            <person name="Kim D.J."/>
            <person name="Klee K."/>
            <person name="Lai H."/>
            <person name="Lang C."/>
            <person name="Lin S."/>
            <person name="Macmil S.L."/>
            <person name="Magdelenat G."/>
            <person name="Matthews L."/>
            <person name="McCorrison J."/>
            <person name="Monaghan E.L."/>
            <person name="Mun J.H."/>
            <person name="Najar F.Z."/>
            <person name="Nicholson C."/>
            <person name="Noirot C."/>
            <person name="O'Bleness M."/>
            <person name="Paule C.R."/>
            <person name="Poulain J."/>
            <person name="Prion F."/>
            <person name="Qin B."/>
            <person name="Qu C."/>
            <person name="Retzel E.F."/>
            <person name="Riddle C."/>
            <person name="Sallet E."/>
            <person name="Samain S."/>
            <person name="Samson N."/>
            <person name="Sanders I."/>
            <person name="Saurat O."/>
            <person name="Scarpelli C."/>
            <person name="Schiex T."/>
            <person name="Segurens B."/>
            <person name="Severin A.J."/>
            <person name="Sherrier D.J."/>
            <person name="Shi R."/>
            <person name="Sims S."/>
            <person name="Singer S.R."/>
            <person name="Sinharoy S."/>
            <person name="Sterck L."/>
            <person name="Viollet A."/>
            <person name="Wang B.B."/>
            <person name="Wang K."/>
            <person name="Wang M."/>
            <person name="Wang X."/>
            <person name="Warfsmann J."/>
            <person name="Weissenbach J."/>
            <person name="White D.D."/>
            <person name="White J.D."/>
            <person name="Wiley G.B."/>
            <person name="Wincker P."/>
            <person name="Xing Y."/>
            <person name="Yang L."/>
            <person name="Yao Z."/>
            <person name="Ying F."/>
            <person name="Zhai J."/>
            <person name="Zhou L."/>
            <person name="Zuber A."/>
            <person name="Denarie J."/>
            <person name="Dixon R.A."/>
            <person name="May G.D."/>
            <person name="Schwartz D.C."/>
            <person name="Rogers J."/>
            <person name="Quetier F."/>
            <person name="Town C.D."/>
            <person name="Roe B.A."/>
        </authorList>
    </citation>
    <scope>NUCLEOTIDE SEQUENCE [LARGE SCALE GENOMIC DNA]</scope>
    <source>
        <strain evidence="1">A17</strain>
        <strain evidence="2 3">cv. Jemalong A17</strain>
    </source>
</reference>
<dbReference type="EMBL" id="CM001224">
    <property type="protein sequence ID" value="KEH18929.1"/>
    <property type="molecule type" value="Genomic_DNA"/>
</dbReference>
<keyword evidence="3" id="KW-1185">Reference proteome</keyword>
<protein>
    <submittedName>
        <fullName evidence="1 2">Uncharacterized protein</fullName>
    </submittedName>
</protein>
<accession>A0A072TN73</accession>
<dbReference type="EnsemblPlants" id="KEH18929">
    <property type="protein sequence ID" value="KEH18929"/>
    <property type="gene ID" value="MTR_8g031690"/>
</dbReference>